<dbReference type="RefSeq" id="WP_143890402.1">
    <property type="nucleotide sequence ID" value="NZ_VJNB01000006.1"/>
</dbReference>
<keyword evidence="3 4" id="KW-0067">ATP-binding</keyword>
<feature type="binding site" evidence="4">
    <location>
        <position position="115"/>
    </location>
    <ligand>
        <name>ATP</name>
        <dbReference type="ChEBI" id="CHEBI:30616"/>
    </ligand>
</feature>
<dbReference type="HAMAP" id="MF_01928">
    <property type="entry name" value="PurK"/>
    <property type="match status" value="1"/>
</dbReference>
<feature type="domain" description="ATP-grasp" evidence="6">
    <location>
        <begin position="123"/>
        <end position="313"/>
    </location>
</feature>
<dbReference type="InterPro" id="IPR013815">
    <property type="entry name" value="ATP_grasp_subdomain_1"/>
</dbReference>
<dbReference type="Gene3D" id="3.40.50.20">
    <property type="match status" value="1"/>
</dbReference>
<dbReference type="GO" id="GO:0046872">
    <property type="term" value="F:metal ion binding"/>
    <property type="evidence" value="ECO:0007669"/>
    <property type="project" value="InterPro"/>
</dbReference>
<dbReference type="Gene3D" id="3.30.1490.20">
    <property type="entry name" value="ATP-grasp fold, A domain"/>
    <property type="match status" value="1"/>
</dbReference>
<feature type="binding site" evidence="4">
    <location>
        <begin position="163"/>
        <end position="169"/>
    </location>
    <ligand>
        <name>ATP</name>
        <dbReference type="ChEBI" id="CHEBI:30616"/>
    </ligand>
</feature>
<dbReference type="AlphaFoldDB" id="A0A554W7X0"/>
<evidence type="ECO:0000256" key="3">
    <source>
        <dbReference type="ARBA" id="ARBA00022840"/>
    </source>
</evidence>
<comment type="subunit">
    <text evidence="4 5">Homodimer.</text>
</comment>
<feature type="binding site" evidence="4">
    <location>
        <begin position="193"/>
        <end position="196"/>
    </location>
    <ligand>
        <name>ATP</name>
        <dbReference type="ChEBI" id="CHEBI:30616"/>
    </ligand>
</feature>
<feature type="binding site" evidence="4">
    <location>
        <position position="158"/>
    </location>
    <ligand>
        <name>ATP</name>
        <dbReference type="ChEBI" id="CHEBI:30616"/>
    </ligand>
</feature>
<dbReference type="InterPro" id="IPR054350">
    <property type="entry name" value="PurT/PurK_preATP-grasp"/>
</dbReference>
<dbReference type="Pfam" id="PF02222">
    <property type="entry name" value="ATP-grasp"/>
    <property type="match status" value="1"/>
</dbReference>
<dbReference type="PANTHER" id="PTHR11609:SF5">
    <property type="entry name" value="PHOSPHORIBOSYLAMINOIMIDAZOLE CARBOXYLASE"/>
    <property type="match status" value="1"/>
</dbReference>
<proteinExistence type="inferred from homology"/>
<evidence type="ECO:0000256" key="5">
    <source>
        <dbReference type="RuleBase" id="RU361200"/>
    </source>
</evidence>
<dbReference type="InterPro" id="IPR016185">
    <property type="entry name" value="PreATP-grasp_dom_sf"/>
</dbReference>
<evidence type="ECO:0000256" key="2">
    <source>
        <dbReference type="ARBA" id="ARBA00022755"/>
    </source>
</evidence>
<name>A0A554W7X0_9BURK</name>
<keyword evidence="1 4" id="KW-0547">Nucleotide-binding</keyword>
<comment type="similarity">
    <text evidence="4 5">Belongs to the PurK/PurT family.</text>
</comment>
<evidence type="ECO:0000259" key="6">
    <source>
        <dbReference type="PROSITE" id="PS50975"/>
    </source>
</evidence>
<dbReference type="InterPro" id="IPR003135">
    <property type="entry name" value="ATP-grasp_carboxylate-amine"/>
</dbReference>
<dbReference type="NCBIfam" id="TIGR01161">
    <property type="entry name" value="purK"/>
    <property type="match status" value="1"/>
</dbReference>
<dbReference type="GO" id="GO:0006189">
    <property type="term" value="P:'de novo' IMP biosynthetic process"/>
    <property type="evidence" value="ECO:0007669"/>
    <property type="project" value="UniProtKB-UniRule"/>
</dbReference>
<evidence type="ECO:0000256" key="4">
    <source>
        <dbReference type="HAMAP-Rule" id="MF_01928"/>
    </source>
</evidence>
<dbReference type="SUPFAM" id="SSF56059">
    <property type="entry name" value="Glutathione synthetase ATP-binding domain-like"/>
    <property type="match status" value="1"/>
</dbReference>
<evidence type="ECO:0000313" key="7">
    <source>
        <dbReference type="EMBL" id="TSE19669.1"/>
    </source>
</evidence>
<comment type="function">
    <text evidence="5">Catalyzes the ATP-dependent conversion of 5-aminoimidazole ribonucleotide (AIR) and HCO(3)- to N5-carboxyaminoimidazole ribonucleotide (N5-CAIR).</text>
</comment>
<dbReference type="GO" id="GO:0005829">
    <property type="term" value="C:cytosol"/>
    <property type="evidence" value="ECO:0007669"/>
    <property type="project" value="TreeGrafter"/>
</dbReference>
<dbReference type="NCBIfam" id="NF004677">
    <property type="entry name" value="PRK06019.1-3"/>
    <property type="match status" value="1"/>
</dbReference>
<dbReference type="Gene3D" id="3.30.470.20">
    <property type="entry name" value="ATP-grasp fold, B domain"/>
    <property type="match status" value="1"/>
</dbReference>
<sequence>MAGVILPGPLANSSRPATLGVLGGGQLGRMFVHAAQAMGYQAAVLDPDPVSPAGKVADVHIATAYDDEQGLAQLLQRCEAVTTEFENVPAEVLATLGAHRPVAPGAAAVAVAQDRRAEKAHFAASARLSGVGPAPHAVIESEADLARVPQALLPGILKSARLGYDGKGQRRVASRDELAAAWAQLGGVPCVLERQLGLRDELSVIVARGADGAMVTLPVQRNVHRHGILAVTEVFEGVLPVRLAQQARDATMAVAAELDYVGVLCVEFFVIDDGSADGALVVNEMAPRPHNSGHYSIDACDVSQFELQVRTLAGLPLTSPRAHSAAVMLNLLGDLWWRSGNPTTPDWAGVLALPGVHLHLYGKLDARPGRKMGHLTVTAADGHEARRVAWEAAARLGLAPWR</sequence>
<comment type="pathway">
    <text evidence="4 5">Purine metabolism; IMP biosynthesis via de novo pathway; 5-amino-1-(5-phospho-D-ribosyl)imidazole-4-carboxylate from 5-amino-1-(5-phospho-D-ribosyl)imidazole (N5-CAIR route): step 1/2.</text>
</comment>
<gene>
    <name evidence="4 5 7" type="primary">purK</name>
    <name evidence="7" type="ORF">Talka_01388</name>
</gene>
<keyword evidence="2 4" id="KW-0658">Purine biosynthesis</keyword>
<dbReference type="Pfam" id="PF17769">
    <property type="entry name" value="PurK_C"/>
    <property type="match status" value="1"/>
</dbReference>
<evidence type="ECO:0000313" key="8">
    <source>
        <dbReference type="Proteomes" id="UP000315736"/>
    </source>
</evidence>
<dbReference type="PANTHER" id="PTHR11609">
    <property type="entry name" value="PURINE BIOSYNTHESIS PROTEIN 6/7, PUR6/7"/>
    <property type="match status" value="1"/>
</dbReference>
<dbReference type="Pfam" id="PF22660">
    <property type="entry name" value="RS_preATP-grasp-like"/>
    <property type="match status" value="1"/>
</dbReference>
<feature type="binding site" evidence="4">
    <location>
        <position position="201"/>
    </location>
    <ligand>
        <name>ATP</name>
        <dbReference type="ChEBI" id="CHEBI:30616"/>
    </ligand>
</feature>
<dbReference type="NCBIfam" id="NF004679">
    <property type="entry name" value="PRK06019.1-5"/>
    <property type="match status" value="1"/>
</dbReference>
<feature type="binding site" evidence="4">
    <location>
        <begin position="283"/>
        <end position="284"/>
    </location>
    <ligand>
        <name>ATP</name>
        <dbReference type="ChEBI" id="CHEBI:30616"/>
    </ligand>
</feature>
<dbReference type="EMBL" id="VJNB01000006">
    <property type="protein sequence ID" value="TSE19669.1"/>
    <property type="molecule type" value="Genomic_DNA"/>
</dbReference>
<keyword evidence="8" id="KW-1185">Reference proteome</keyword>
<dbReference type="InterPro" id="IPR005875">
    <property type="entry name" value="PurK"/>
</dbReference>
<keyword evidence="4 5" id="KW-0436">Ligase</keyword>
<dbReference type="InterPro" id="IPR011054">
    <property type="entry name" value="Rudment_hybrid_motif"/>
</dbReference>
<dbReference type="GO" id="GO:0034028">
    <property type="term" value="F:5-(carboxyamino)imidazole ribonucleotide synthase activity"/>
    <property type="evidence" value="ECO:0007669"/>
    <property type="project" value="UniProtKB-UniRule"/>
</dbReference>
<evidence type="ECO:0000256" key="1">
    <source>
        <dbReference type="ARBA" id="ARBA00022741"/>
    </source>
</evidence>
<dbReference type="GO" id="GO:0004638">
    <property type="term" value="F:phosphoribosylaminoimidazole carboxylase activity"/>
    <property type="evidence" value="ECO:0007669"/>
    <property type="project" value="InterPro"/>
</dbReference>
<protein>
    <recommendedName>
        <fullName evidence="4 5">N5-carboxyaminoimidazole ribonucleotide synthase</fullName>
        <shortName evidence="4 5">N5-CAIR synthase</shortName>
        <ecNumber evidence="4 5">6.3.4.18</ecNumber>
    </recommendedName>
    <alternativeName>
        <fullName evidence="4 5">5-(carboxyamino)imidazole ribonucleotide synthetase</fullName>
    </alternativeName>
</protein>
<dbReference type="GO" id="GO:0005524">
    <property type="term" value="F:ATP binding"/>
    <property type="evidence" value="ECO:0007669"/>
    <property type="project" value="UniProtKB-UniRule"/>
</dbReference>
<dbReference type="OrthoDB" id="9804625at2"/>
<dbReference type="EC" id="6.3.4.18" evidence="4 5"/>
<organism evidence="7 8">
    <name type="scientific">Tepidimonas alkaliphilus</name>
    <dbReference type="NCBI Taxonomy" id="2588942"/>
    <lineage>
        <taxon>Bacteria</taxon>
        <taxon>Pseudomonadati</taxon>
        <taxon>Pseudomonadota</taxon>
        <taxon>Betaproteobacteria</taxon>
        <taxon>Burkholderiales</taxon>
        <taxon>Tepidimonas</taxon>
    </lineage>
</organism>
<reference evidence="7 8" key="1">
    <citation type="submission" date="2019-07" db="EMBL/GenBank/DDBJ databases">
        <title>Tepidimonas alkaliphilus YIM 72238 draft genome.</title>
        <authorList>
            <person name="Da Costa M.S."/>
            <person name="Froufe H.J.C."/>
            <person name="Egas C."/>
            <person name="Albuquerque L."/>
        </authorList>
    </citation>
    <scope>NUCLEOTIDE SEQUENCE [LARGE SCALE GENOMIC DNA]</scope>
    <source>
        <strain evidence="7 8">YIM 72238</strain>
    </source>
</reference>
<dbReference type="SUPFAM" id="SSF51246">
    <property type="entry name" value="Rudiment single hybrid motif"/>
    <property type="match status" value="1"/>
</dbReference>
<feature type="binding site" evidence="4">
    <location>
        <position position="224"/>
    </location>
    <ligand>
        <name>ATP</name>
        <dbReference type="ChEBI" id="CHEBI:30616"/>
    </ligand>
</feature>
<comment type="function">
    <text evidence="4">Catalyzes the ATP-dependent conversion of 5-aminoimidazole ribonucleotide (AIR) and HCO(3)(-) to N5-carboxyaminoimidazole ribonucleotide (N5-CAIR).</text>
</comment>
<comment type="catalytic activity">
    <reaction evidence="4 5">
        <text>5-amino-1-(5-phospho-beta-D-ribosyl)imidazole + hydrogencarbonate + ATP = 5-carboxyamino-1-(5-phospho-D-ribosyl)imidazole + ADP + phosphate + 2 H(+)</text>
        <dbReference type="Rhea" id="RHEA:19317"/>
        <dbReference type="ChEBI" id="CHEBI:15378"/>
        <dbReference type="ChEBI" id="CHEBI:17544"/>
        <dbReference type="ChEBI" id="CHEBI:30616"/>
        <dbReference type="ChEBI" id="CHEBI:43474"/>
        <dbReference type="ChEBI" id="CHEBI:58730"/>
        <dbReference type="ChEBI" id="CHEBI:137981"/>
        <dbReference type="ChEBI" id="CHEBI:456216"/>
        <dbReference type="EC" id="6.3.4.18"/>
    </reaction>
</comment>
<comment type="caution">
    <text evidence="7">The sequence shown here is derived from an EMBL/GenBank/DDBJ whole genome shotgun (WGS) entry which is preliminary data.</text>
</comment>
<accession>A0A554W7X0</accession>
<dbReference type="UniPathway" id="UPA00074">
    <property type="reaction ID" value="UER00942"/>
</dbReference>
<dbReference type="InterPro" id="IPR011761">
    <property type="entry name" value="ATP-grasp"/>
</dbReference>
<dbReference type="Proteomes" id="UP000315736">
    <property type="component" value="Unassembled WGS sequence"/>
</dbReference>
<dbReference type="PROSITE" id="PS50975">
    <property type="entry name" value="ATP_GRASP"/>
    <property type="match status" value="1"/>
</dbReference>
<dbReference type="SUPFAM" id="SSF52440">
    <property type="entry name" value="PreATP-grasp domain"/>
    <property type="match status" value="1"/>
</dbReference>
<dbReference type="InterPro" id="IPR040686">
    <property type="entry name" value="PurK_C"/>
</dbReference>